<dbReference type="EMBL" id="BAAAZX010000002">
    <property type="protein sequence ID" value="GAA3980300.1"/>
    <property type="molecule type" value="Genomic_DNA"/>
</dbReference>
<protein>
    <recommendedName>
        <fullName evidence="4">Secreted protein</fullName>
    </recommendedName>
</protein>
<proteinExistence type="predicted"/>
<sequence>MQLRGSRLKFTAVAVLVVLSLTGFSSGRGHGSSSSGSSDGGSGGGGCSSSGQDHDSSSSTSGGGTYRDYDDDDDDDYGSSGSSSGGSTSTAPADAEVELVSCVTEADAYATVEVTNPNSVGHYFTVTVRFLDADSQQVDVQSVDEFVAANDRAKVQVPLDNPGLAAEVATCDPDLFASAD</sequence>
<feature type="compositionally biased region" description="Low complexity" evidence="1">
    <location>
        <begin position="78"/>
        <end position="90"/>
    </location>
</feature>
<evidence type="ECO:0000313" key="3">
    <source>
        <dbReference type="Proteomes" id="UP001500456"/>
    </source>
</evidence>
<gene>
    <name evidence="2" type="ORF">GCM10022232_10460</name>
</gene>
<feature type="compositionally biased region" description="Gly residues" evidence="1">
    <location>
        <begin position="38"/>
        <end position="48"/>
    </location>
</feature>
<evidence type="ECO:0000313" key="2">
    <source>
        <dbReference type="EMBL" id="GAA3980300.1"/>
    </source>
</evidence>
<reference evidence="3" key="1">
    <citation type="journal article" date="2019" name="Int. J. Syst. Evol. Microbiol.">
        <title>The Global Catalogue of Microorganisms (GCM) 10K type strain sequencing project: providing services to taxonomists for standard genome sequencing and annotation.</title>
        <authorList>
            <consortium name="The Broad Institute Genomics Platform"/>
            <consortium name="The Broad Institute Genome Sequencing Center for Infectious Disease"/>
            <person name="Wu L."/>
            <person name="Ma J."/>
        </authorList>
    </citation>
    <scope>NUCLEOTIDE SEQUENCE [LARGE SCALE GENOMIC DNA]</scope>
    <source>
        <strain evidence="3">JCM 16924</strain>
    </source>
</reference>
<dbReference type="Proteomes" id="UP001500456">
    <property type="component" value="Unassembled WGS sequence"/>
</dbReference>
<name>A0ABP7QCL3_9ACTN</name>
<dbReference type="RefSeq" id="WP_345561387.1">
    <property type="nucleotide sequence ID" value="NZ_BAAAZX010000002.1"/>
</dbReference>
<evidence type="ECO:0000256" key="1">
    <source>
        <dbReference type="SAM" id="MobiDB-lite"/>
    </source>
</evidence>
<accession>A0ABP7QCL3</accession>
<evidence type="ECO:0008006" key="4">
    <source>
        <dbReference type="Google" id="ProtNLM"/>
    </source>
</evidence>
<keyword evidence="3" id="KW-1185">Reference proteome</keyword>
<feature type="region of interest" description="Disordered" evidence="1">
    <location>
        <begin position="25"/>
        <end position="93"/>
    </location>
</feature>
<feature type="compositionally biased region" description="Low complexity" evidence="1">
    <location>
        <begin position="25"/>
        <end position="37"/>
    </location>
</feature>
<comment type="caution">
    <text evidence="2">The sequence shown here is derived from an EMBL/GenBank/DDBJ whole genome shotgun (WGS) entry which is preliminary data.</text>
</comment>
<organism evidence="2 3">
    <name type="scientific">Streptomyces plumbiresistens</name>
    <dbReference type="NCBI Taxonomy" id="511811"/>
    <lineage>
        <taxon>Bacteria</taxon>
        <taxon>Bacillati</taxon>
        <taxon>Actinomycetota</taxon>
        <taxon>Actinomycetes</taxon>
        <taxon>Kitasatosporales</taxon>
        <taxon>Streptomycetaceae</taxon>
        <taxon>Streptomyces</taxon>
    </lineage>
</organism>